<dbReference type="Pfam" id="PF13243">
    <property type="entry name" value="SQHop_cyclase_C"/>
    <property type="match status" value="1"/>
</dbReference>
<feature type="domain" description="Squalene cyclase C-terminal" evidence="1">
    <location>
        <begin position="31"/>
        <end position="124"/>
    </location>
</feature>
<reference evidence="2" key="1">
    <citation type="submission" date="2019-08" db="EMBL/GenBank/DDBJ databases">
        <authorList>
            <person name="Kucharzyk K."/>
            <person name="Murdoch R.W."/>
            <person name="Higgins S."/>
            <person name="Loffler F."/>
        </authorList>
    </citation>
    <scope>NUCLEOTIDE SEQUENCE</scope>
</reference>
<proteinExistence type="predicted"/>
<organism evidence="2">
    <name type="scientific">bioreactor metagenome</name>
    <dbReference type="NCBI Taxonomy" id="1076179"/>
    <lineage>
        <taxon>unclassified sequences</taxon>
        <taxon>metagenomes</taxon>
        <taxon>ecological metagenomes</taxon>
    </lineage>
</organism>
<evidence type="ECO:0000313" key="2">
    <source>
        <dbReference type="EMBL" id="MPN15331.1"/>
    </source>
</evidence>
<name>A0A645FLQ3_9ZZZZ</name>
<dbReference type="InterPro" id="IPR032696">
    <property type="entry name" value="SQ_cyclase_C"/>
</dbReference>
<dbReference type="AlphaFoldDB" id="A0A645FLQ3"/>
<dbReference type="EMBL" id="VSSQ01062069">
    <property type="protein sequence ID" value="MPN15331.1"/>
    <property type="molecule type" value="Genomic_DNA"/>
</dbReference>
<sequence>MYFLPELNTSENLKHLLALWQKEKNSLTYKAAYTIMACRKYGYSYDEEVVRSAITWLKNQQNDDGGFGPWKNHPAGSDVFCTAVAVLGLAQYAFNDDLAAFIKRSLTWMQSTQIPNGLWPYHQIEDGASWGFFTLNFVKGLNLE</sequence>
<protein>
    <recommendedName>
        <fullName evidence="1">Squalene cyclase C-terminal domain-containing protein</fullName>
    </recommendedName>
</protein>
<accession>A0A645FLQ3</accession>
<dbReference type="SUPFAM" id="SSF48239">
    <property type="entry name" value="Terpenoid cyclases/Protein prenyltransferases"/>
    <property type="match status" value="1"/>
</dbReference>
<dbReference type="Gene3D" id="1.50.10.20">
    <property type="match status" value="1"/>
</dbReference>
<dbReference type="InterPro" id="IPR008930">
    <property type="entry name" value="Terpenoid_cyclase/PrenylTrfase"/>
</dbReference>
<evidence type="ECO:0000259" key="1">
    <source>
        <dbReference type="Pfam" id="PF13243"/>
    </source>
</evidence>
<comment type="caution">
    <text evidence="2">The sequence shown here is derived from an EMBL/GenBank/DDBJ whole genome shotgun (WGS) entry which is preliminary data.</text>
</comment>
<dbReference type="CDD" id="cd00688">
    <property type="entry name" value="ISOPREN_C2_like"/>
    <property type="match status" value="1"/>
</dbReference>
<gene>
    <name evidence="2" type="ORF">SDC9_162662</name>
</gene>